<keyword evidence="10 17" id="KW-0521">NADP</keyword>
<evidence type="ECO:0000256" key="17">
    <source>
        <dbReference type="HAMAP-Rule" id="MF_00037"/>
    </source>
</evidence>
<feature type="active site" evidence="17">
    <location>
        <position position="370"/>
    </location>
</feature>
<keyword evidence="6 17" id="KW-0963">Cytoplasm</keyword>
<dbReference type="PANTHER" id="PTHR21071">
    <property type="entry name" value="UDP-N-ACETYLENOLPYRUVOYLGLUCOSAMINE REDUCTASE"/>
    <property type="match status" value="1"/>
</dbReference>
<dbReference type="InterPro" id="IPR016167">
    <property type="entry name" value="FAD-bd_PCMH_sub1"/>
</dbReference>
<dbReference type="EMBL" id="FOVM01000001">
    <property type="protein sequence ID" value="SFN37863.1"/>
    <property type="molecule type" value="Genomic_DNA"/>
</dbReference>
<keyword evidence="20" id="KW-1185">Reference proteome</keyword>
<feature type="domain" description="FAD-binding PCMH-type" evidence="18">
    <location>
        <begin position="13"/>
        <end position="189"/>
    </location>
</feature>
<comment type="pathway">
    <text evidence="4 17">Cell wall biogenesis; peptidoglycan biosynthesis.</text>
</comment>
<evidence type="ECO:0000259" key="18">
    <source>
        <dbReference type="PROSITE" id="PS51387"/>
    </source>
</evidence>
<dbReference type="InterPro" id="IPR006094">
    <property type="entry name" value="Oxid_FAD_bind_N"/>
</dbReference>
<comment type="cofactor">
    <cofactor evidence="1 17">
        <name>FAD</name>
        <dbReference type="ChEBI" id="CHEBI:57692"/>
    </cofactor>
</comment>
<evidence type="ECO:0000256" key="5">
    <source>
        <dbReference type="ARBA" id="ARBA00010485"/>
    </source>
</evidence>
<dbReference type="OrthoDB" id="9804753at2"/>
<dbReference type="GO" id="GO:0005829">
    <property type="term" value="C:cytosol"/>
    <property type="evidence" value="ECO:0007669"/>
    <property type="project" value="TreeGrafter"/>
</dbReference>
<dbReference type="HAMAP" id="MF_00037">
    <property type="entry name" value="MurB"/>
    <property type="match status" value="1"/>
</dbReference>
<comment type="subcellular location">
    <subcellularLocation>
        <location evidence="3 17">Cytoplasm</location>
    </subcellularLocation>
</comment>
<evidence type="ECO:0000256" key="4">
    <source>
        <dbReference type="ARBA" id="ARBA00004752"/>
    </source>
</evidence>
<evidence type="ECO:0000256" key="15">
    <source>
        <dbReference type="ARBA" id="ARBA00023316"/>
    </source>
</evidence>
<keyword evidence="14 17" id="KW-0131">Cell cycle</keyword>
<sequence>MTTLLSELTTLRVGGPAERLVQATTRESLVGTVLEDWANGEDPLILGGGSNMLAADEGFDGTVVQVATRGIERLESVPGRVRLRVEAGESWDDLVAFAVGNGWSGIEALSGIPGSSGAAPIQNIGAYGQELESVLVSVDLLDRDLHEVVRVQAEELALGYRTSVLKRHGGSVPERDGVVVAIELDLADDAGLSAPIAYAQLANALGVELGTRLPIADVRHSVLELRSSKGMVLDPADPDTSSAGSFFTNPIVSEAFARSLPADAPRWPITESSDPALVIPLGEWDGTVPAPAGSPSFEHDAQVKLSAAWLIERAGIRRGFRLPGSRAGISTKHTLALTNTGGATADEIAALARFVQARVAAEFGVVLQPEPVFVGVSL</sequence>
<dbReference type="SUPFAM" id="SSF56194">
    <property type="entry name" value="Uridine diphospho-N-Acetylenolpyruvylglucosamine reductase, MurB, C-terminal domain"/>
    <property type="match status" value="1"/>
</dbReference>
<dbReference type="UniPathway" id="UPA00219"/>
<dbReference type="NCBIfam" id="TIGR00179">
    <property type="entry name" value="murB"/>
    <property type="match status" value="1"/>
</dbReference>
<keyword evidence="9 17" id="KW-0274">FAD</keyword>
<dbReference type="InterPro" id="IPR011601">
    <property type="entry name" value="MurB_C"/>
</dbReference>
<keyword evidence="7 17" id="KW-0132">Cell division</keyword>
<evidence type="ECO:0000256" key="9">
    <source>
        <dbReference type="ARBA" id="ARBA00022827"/>
    </source>
</evidence>
<reference evidence="20" key="1">
    <citation type="submission" date="2016-10" db="EMBL/GenBank/DDBJ databases">
        <authorList>
            <person name="Varghese N."/>
            <person name="Submissions S."/>
        </authorList>
    </citation>
    <scope>NUCLEOTIDE SEQUENCE [LARGE SCALE GENOMIC DNA]</scope>
    <source>
        <strain evidence="20">CGMCC 1.11101</strain>
    </source>
</reference>
<dbReference type="Gene3D" id="3.30.465.10">
    <property type="match status" value="1"/>
</dbReference>
<dbReference type="Pfam" id="PF01565">
    <property type="entry name" value="FAD_binding_4"/>
    <property type="match status" value="1"/>
</dbReference>
<dbReference type="GO" id="GO:0071949">
    <property type="term" value="F:FAD binding"/>
    <property type="evidence" value="ECO:0007669"/>
    <property type="project" value="InterPro"/>
</dbReference>
<dbReference type="Proteomes" id="UP000198867">
    <property type="component" value="Unassembled WGS sequence"/>
</dbReference>
<dbReference type="InterPro" id="IPR016169">
    <property type="entry name" value="FAD-bd_PCMH_sub2"/>
</dbReference>
<keyword evidence="12 17" id="KW-0573">Peptidoglycan synthesis</keyword>
<dbReference type="InterPro" id="IPR036318">
    <property type="entry name" value="FAD-bd_PCMH-like_sf"/>
</dbReference>
<dbReference type="PROSITE" id="PS51387">
    <property type="entry name" value="FAD_PCMH"/>
    <property type="match status" value="1"/>
</dbReference>
<evidence type="ECO:0000313" key="20">
    <source>
        <dbReference type="Proteomes" id="UP000198867"/>
    </source>
</evidence>
<keyword evidence="15 17" id="KW-0961">Cell wall biogenesis/degradation</keyword>
<evidence type="ECO:0000256" key="12">
    <source>
        <dbReference type="ARBA" id="ARBA00022984"/>
    </source>
</evidence>
<dbReference type="Gene3D" id="3.90.78.10">
    <property type="entry name" value="UDP-N-acetylenolpyruvoylglucosamine reductase, C-terminal domain"/>
    <property type="match status" value="1"/>
</dbReference>
<comment type="catalytic activity">
    <reaction evidence="16 17">
        <text>UDP-N-acetyl-alpha-D-muramate + NADP(+) = UDP-N-acetyl-3-O-(1-carboxyvinyl)-alpha-D-glucosamine + NADPH + H(+)</text>
        <dbReference type="Rhea" id="RHEA:12248"/>
        <dbReference type="ChEBI" id="CHEBI:15378"/>
        <dbReference type="ChEBI" id="CHEBI:57783"/>
        <dbReference type="ChEBI" id="CHEBI:58349"/>
        <dbReference type="ChEBI" id="CHEBI:68483"/>
        <dbReference type="ChEBI" id="CHEBI:70757"/>
        <dbReference type="EC" id="1.3.1.98"/>
    </reaction>
</comment>
<dbReference type="GO" id="GO:0008360">
    <property type="term" value="P:regulation of cell shape"/>
    <property type="evidence" value="ECO:0007669"/>
    <property type="project" value="UniProtKB-KW"/>
</dbReference>
<feature type="active site" evidence="17">
    <location>
        <position position="161"/>
    </location>
</feature>
<protein>
    <recommendedName>
        <fullName evidence="17">UDP-N-acetylenolpyruvoylglucosamine reductase</fullName>
        <ecNumber evidence="17">1.3.1.98</ecNumber>
    </recommendedName>
    <alternativeName>
        <fullName evidence="17">UDP-N-acetylmuramate dehydrogenase</fullName>
    </alternativeName>
</protein>
<dbReference type="RefSeq" id="WP_090708128.1">
    <property type="nucleotide sequence ID" value="NZ_FOVM01000001.1"/>
</dbReference>
<evidence type="ECO:0000256" key="1">
    <source>
        <dbReference type="ARBA" id="ARBA00001974"/>
    </source>
</evidence>
<accession>A0A1I4YJ66</accession>
<dbReference type="Pfam" id="PF02873">
    <property type="entry name" value="MurB_C"/>
    <property type="match status" value="1"/>
</dbReference>
<proteinExistence type="inferred from homology"/>
<comment type="similarity">
    <text evidence="5 17">Belongs to the MurB family.</text>
</comment>
<evidence type="ECO:0000256" key="2">
    <source>
        <dbReference type="ARBA" id="ARBA00003921"/>
    </source>
</evidence>
<dbReference type="GO" id="GO:0051301">
    <property type="term" value="P:cell division"/>
    <property type="evidence" value="ECO:0007669"/>
    <property type="project" value="UniProtKB-KW"/>
</dbReference>
<organism evidence="19 20">
    <name type="scientific">Mycetocola miduiensis</name>
    <dbReference type="NCBI Taxonomy" id="995034"/>
    <lineage>
        <taxon>Bacteria</taxon>
        <taxon>Bacillati</taxon>
        <taxon>Actinomycetota</taxon>
        <taxon>Actinomycetes</taxon>
        <taxon>Micrococcales</taxon>
        <taxon>Microbacteriaceae</taxon>
        <taxon>Mycetocola</taxon>
    </lineage>
</organism>
<feature type="active site" description="Proton donor" evidence="17">
    <location>
        <position position="245"/>
    </location>
</feature>
<dbReference type="AlphaFoldDB" id="A0A1I4YJ66"/>
<dbReference type="NCBIfam" id="NF010478">
    <property type="entry name" value="PRK13903.1"/>
    <property type="match status" value="1"/>
</dbReference>
<dbReference type="STRING" id="995034.SAMN05216219_0266"/>
<comment type="function">
    <text evidence="2 17">Cell wall formation.</text>
</comment>
<dbReference type="PANTHER" id="PTHR21071:SF4">
    <property type="entry name" value="UDP-N-ACETYLENOLPYRUVOYLGLUCOSAMINE REDUCTASE"/>
    <property type="match status" value="1"/>
</dbReference>
<name>A0A1I4YJ66_9MICO</name>
<dbReference type="Gene3D" id="3.30.43.10">
    <property type="entry name" value="Uridine Diphospho-n-acetylenolpyruvylglucosamine Reductase, domain 2"/>
    <property type="match status" value="1"/>
</dbReference>
<evidence type="ECO:0000256" key="11">
    <source>
        <dbReference type="ARBA" id="ARBA00022960"/>
    </source>
</evidence>
<dbReference type="GO" id="GO:0009252">
    <property type="term" value="P:peptidoglycan biosynthetic process"/>
    <property type="evidence" value="ECO:0007669"/>
    <property type="project" value="UniProtKB-UniRule"/>
</dbReference>
<keyword evidence="11 17" id="KW-0133">Cell shape</keyword>
<keyword evidence="8 17" id="KW-0285">Flavoprotein</keyword>
<dbReference type="InterPro" id="IPR036635">
    <property type="entry name" value="MurB_C_sf"/>
</dbReference>
<keyword evidence="13 17" id="KW-0560">Oxidoreductase</keyword>
<dbReference type="GO" id="GO:0071555">
    <property type="term" value="P:cell wall organization"/>
    <property type="evidence" value="ECO:0007669"/>
    <property type="project" value="UniProtKB-KW"/>
</dbReference>
<dbReference type="InterPro" id="IPR003170">
    <property type="entry name" value="MurB"/>
</dbReference>
<dbReference type="SUPFAM" id="SSF56176">
    <property type="entry name" value="FAD-binding/transporter-associated domain-like"/>
    <property type="match status" value="1"/>
</dbReference>
<evidence type="ECO:0000256" key="7">
    <source>
        <dbReference type="ARBA" id="ARBA00022618"/>
    </source>
</evidence>
<dbReference type="GO" id="GO:0008762">
    <property type="term" value="F:UDP-N-acetylmuramate dehydrogenase activity"/>
    <property type="evidence" value="ECO:0007669"/>
    <property type="project" value="UniProtKB-UniRule"/>
</dbReference>
<evidence type="ECO:0000256" key="14">
    <source>
        <dbReference type="ARBA" id="ARBA00023306"/>
    </source>
</evidence>
<evidence type="ECO:0000313" key="19">
    <source>
        <dbReference type="EMBL" id="SFN37863.1"/>
    </source>
</evidence>
<evidence type="ECO:0000256" key="3">
    <source>
        <dbReference type="ARBA" id="ARBA00004496"/>
    </source>
</evidence>
<evidence type="ECO:0000256" key="10">
    <source>
        <dbReference type="ARBA" id="ARBA00022857"/>
    </source>
</evidence>
<evidence type="ECO:0000256" key="13">
    <source>
        <dbReference type="ARBA" id="ARBA00023002"/>
    </source>
</evidence>
<dbReference type="InterPro" id="IPR016166">
    <property type="entry name" value="FAD-bd_PCMH"/>
</dbReference>
<evidence type="ECO:0000256" key="16">
    <source>
        <dbReference type="ARBA" id="ARBA00048914"/>
    </source>
</evidence>
<evidence type="ECO:0000256" key="8">
    <source>
        <dbReference type="ARBA" id="ARBA00022630"/>
    </source>
</evidence>
<evidence type="ECO:0000256" key="6">
    <source>
        <dbReference type="ARBA" id="ARBA00022490"/>
    </source>
</evidence>
<gene>
    <name evidence="17" type="primary">murB</name>
    <name evidence="19" type="ORF">SAMN05216219_0266</name>
</gene>
<dbReference type="EC" id="1.3.1.98" evidence="17"/>